<gene>
    <name evidence="2" type="ORF">P7H09_06600</name>
</gene>
<evidence type="ECO:0000256" key="1">
    <source>
        <dbReference type="SAM" id="Phobius"/>
    </source>
</evidence>
<evidence type="ECO:0000313" key="3">
    <source>
        <dbReference type="Proteomes" id="UP001259239"/>
    </source>
</evidence>
<accession>A0AAP5JSB1</accession>
<protein>
    <submittedName>
        <fullName evidence="2">Uncharacterized protein</fullName>
    </submittedName>
</protein>
<name>A0AAP5JSB1_9BACL</name>
<proteinExistence type="predicted"/>
<dbReference type="Proteomes" id="UP001259239">
    <property type="component" value="Unassembled WGS sequence"/>
</dbReference>
<feature type="transmembrane region" description="Helical" evidence="1">
    <location>
        <begin position="31"/>
        <end position="51"/>
    </location>
</feature>
<organism evidence="2 3">
    <name type="scientific">Paenibacillus larvae</name>
    <dbReference type="NCBI Taxonomy" id="1464"/>
    <lineage>
        <taxon>Bacteria</taxon>
        <taxon>Bacillati</taxon>
        <taxon>Bacillota</taxon>
        <taxon>Bacilli</taxon>
        <taxon>Bacillales</taxon>
        <taxon>Paenibacillaceae</taxon>
        <taxon>Paenibacillus</taxon>
    </lineage>
</organism>
<keyword evidence="1" id="KW-1133">Transmembrane helix</keyword>
<dbReference type="AlphaFoldDB" id="A0AAP5JSB1"/>
<reference evidence="2" key="2">
    <citation type="submission" date="2023-03" db="EMBL/GenBank/DDBJ databases">
        <authorList>
            <person name="Obshta O."/>
            <person name="Zabrodski M.W."/>
            <person name="Soomro T."/>
            <person name="Wilson G."/>
            <person name="Masood F."/>
            <person name="Thebeau J."/>
            <person name="Bezerra Da Silva M.C."/>
            <person name="Raza F."/>
            <person name="Biganski S."/>
            <person name="Jose M."/>
            <person name="Camilli M."/>
            <person name="Kozii I.V."/>
            <person name="Kozii R.V."/>
            <person name="Simko E."/>
            <person name="Wood S.C."/>
        </authorList>
    </citation>
    <scope>NUCLEOTIDE SEQUENCE</scope>
    <source>
        <strain evidence="2">PL001</strain>
    </source>
</reference>
<keyword evidence="1" id="KW-0472">Membrane</keyword>
<comment type="caution">
    <text evidence="2">The sequence shown here is derived from an EMBL/GenBank/DDBJ whole genome shotgun (WGS) entry which is preliminary data.</text>
</comment>
<feature type="transmembrane region" description="Helical" evidence="1">
    <location>
        <begin position="7"/>
        <end position="25"/>
    </location>
</feature>
<dbReference type="EMBL" id="JARQGV010000004">
    <property type="protein sequence ID" value="MDT2251044.1"/>
    <property type="molecule type" value="Genomic_DNA"/>
</dbReference>
<reference evidence="2" key="1">
    <citation type="journal article" date="2023" name="J. Vet. Diagn. Invest.">
        <title>Oxytetracycline-resistant Paenibacillus larvae identified in commercial beekeeping operations in Saskatchewan using pooled honey sampling.</title>
        <authorList>
            <person name="Obshta O."/>
            <person name="Zabrodski M.W."/>
            <person name="Soomro T."/>
            <person name="Wilson G."/>
            <person name="Masood F."/>
            <person name="Thebeau J."/>
            <person name="Silva M.C.B."/>
            <person name="Biganski S."/>
            <person name="Kozii I.V."/>
            <person name="Koziy R.V."/>
            <person name="Raza M.F."/>
            <person name="Jose M.S."/>
            <person name="Simko E."/>
            <person name="Wood S.C."/>
        </authorList>
    </citation>
    <scope>NUCLEOTIDE SEQUENCE</scope>
    <source>
        <strain evidence="2">PL001</strain>
    </source>
</reference>
<evidence type="ECO:0000313" key="2">
    <source>
        <dbReference type="EMBL" id="MDT2251044.1"/>
    </source>
</evidence>
<sequence length="86" mass="10536">MSQKSVVYGFVLIFIIIFIVLPIIFPHNQILYWVRNILFIALLMGLLYDFIRYIKRKKELKHFIYPRKVDSREAQRDDLKMEHEHL</sequence>
<dbReference type="RefSeq" id="WP_311795023.1">
    <property type="nucleotide sequence ID" value="NZ_JARQGR010000006.1"/>
</dbReference>
<keyword evidence="1" id="KW-0812">Transmembrane</keyword>